<evidence type="ECO:0000313" key="10">
    <source>
        <dbReference type="EMBL" id="ADW20902.1"/>
    </source>
</evidence>
<sequence length="439" mass="46409">MGRSWPTRGGDRVVAGLGKEANLRVKVGLSLVEVVRIALRAMAANPLRSALTALGVVIGVAAVVALTMVGQGTTQRITSLLEGLGTNLLTVGPAQGGRGPGGGLVRFGGPATLPLSDAYAIQEAFPGEVVGIAPVAQGNFQLKYGASNLRATVVGTWPDFAQVRNAEPERGIFFTQEDVDLRRRVAVIGYGIAQDLFGGEDPLGQRLRIGGIPFTVVGVLPDKGDQGFASVNYQVFVPLSTYLQRLARLEAGEPKVNAIYVQGADRNRLKELQERLTQFLAERRGLVDPSTYDFSITNQQDALQSVNQTTLVLTLFLGGVAAISLLVGGIGIMNIMLVSVTERTREIGVRKALGARPKDILAQFLAESVVLSVGGGVLGVGLGLLMARFVGQAIGVSPVFSPLSAGIAFLFAVFVGVFFGLYPAWRAARLDPVEALRYE</sequence>
<feature type="transmembrane region" description="Helical" evidence="7">
    <location>
        <begin position="399"/>
        <end position="422"/>
    </location>
</feature>
<evidence type="ECO:0000256" key="6">
    <source>
        <dbReference type="ARBA" id="ARBA00038076"/>
    </source>
</evidence>
<protein>
    <submittedName>
        <fullName evidence="10">Macrolide export ATP-binding/permease protein MacB</fullName>
    </submittedName>
</protein>
<dbReference type="eggNOG" id="COG0577">
    <property type="taxonomic scope" value="Bacteria"/>
</dbReference>
<reference evidence="10 11" key="2">
    <citation type="journal article" date="2011" name="BMC Genomics">
        <title>Sequence of the hyperplastic genome of the naturally competent Thermus scotoductus SA-01.</title>
        <authorList>
            <person name="Gounder K."/>
            <person name="Brzuszkiewicz E."/>
            <person name="Liesegang H."/>
            <person name="Wollherr A."/>
            <person name="Daniel R."/>
            <person name="Gottschalk G."/>
            <person name="Reva O."/>
            <person name="Kumwenda B."/>
            <person name="Srivastava M."/>
            <person name="Bricio C."/>
            <person name="Berenguer J."/>
            <person name="van Heerden E."/>
            <person name="Litthauer D."/>
        </authorList>
    </citation>
    <scope>NUCLEOTIDE SEQUENCE [LARGE SCALE GENOMIC DNA]</scope>
    <source>
        <strain evidence="11">ATCC 700910 / SA-01</strain>
    </source>
</reference>
<feature type="domain" description="ABC3 transporter permease C-terminal" evidence="8">
    <location>
        <begin position="320"/>
        <end position="432"/>
    </location>
</feature>
<evidence type="ECO:0000259" key="9">
    <source>
        <dbReference type="Pfam" id="PF12704"/>
    </source>
</evidence>
<organism evidence="10 11">
    <name type="scientific">Thermus scotoductus (strain ATCC 700910 / SA-01)</name>
    <dbReference type="NCBI Taxonomy" id="743525"/>
    <lineage>
        <taxon>Bacteria</taxon>
        <taxon>Thermotogati</taxon>
        <taxon>Deinococcota</taxon>
        <taxon>Deinococci</taxon>
        <taxon>Thermales</taxon>
        <taxon>Thermaceae</taxon>
        <taxon>Thermus</taxon>
    </lineage>
</organism>
<feature type="domain" description="MacB-like periplasmic core" evidence="9">
    <location>
        <begin position="49"/>
        <end position="278"/>
    </location>
</feature>
<evidence type="ECO:0000313" key="11">
    <source>
        <dbReference type="Proteomes" id="UP000008087"/>
    </source>
</evidence>
<keyword evidence="10" id="KW-0067">ATP-binding</keyword>
<dbReference type="HOGENOM" id="CLU_000604_8_0_0"/>
<dbReference type="Pfam" id="PF02687">
    <property type="entry name" value="FtsX"/>
    <property type="match status" value="1"/>
</dbReference>
<reference evidence="11" key="1">
    <citation type="submission" date="2010-03" db="EMBL/GenBank/DDBJ databases">
        <title>The genome sequence of Thermus scotoductus SA-01.</title>
        <authorList>
            <person name="Gounder K."/>
            <person name="Liesegang H."/>
            <person name="Brzuszkiewicz E."/>
            <person name="Wollherr A."/>
            <person name="Daniel R."/>
            <person name="Gottschalk G."/>
            <person name="van Heerden E."/>
            <person name="Litthauer D."/>
        </authorList>
    </citation>
    <scope>NUCLEOTIDE SEQUENCE [LARGE SCALE GENOMIC DNA]</scope>
    <source>
        <strain evidence="11">ATCC 700910 / SA-01</strain>
    </source>
</reference>
<dbReference type="Pfam" id="PF12704">
    <property type="entry name" value="MacB_PCD"/>
    <property type="match status" value="1"/>
</dbReference>
<dbReference type="GO" id="GO:0005886">
    <property type="term" value="C:plasma membrane"/>
    <property type="evidence" value="ECO:0007669"/>
    <property type="project" value="UniProtKB-SubCell"/>
</dbReference>
<dbReference type="KEGG" id="tsc:TSC_c02620"/>
<keyword evidence="4 7" id="KW-1133">Transmembrane helix</keyword>
<dbReference type="Proteomes" id="UP000008087">
    <property type="component" value="Chromosome"/>
</dbReference>
<gene>
    <name evidence="10" type="primary">macB2</name>
    <name evidence="10" type="ordered locus">TSC_c02620</name>
</gene>
<dbReference type="AlphaFoldDB" id="E8PKD0"/>
<dbReference type="PANTHER" id="PTHR30572">
    <property type="entry name" value="MEMBRANE COMPONENT OF TRANSPORTER-RELATED"/>
    <property type="match status" value="1"/>
</dbReference>
<dbReference type="GO" id="GO:0022857">
    <property type="term" value="F:transmembrane transporter activity"/>
    <property type="evidence" value="ECO:0007669"/>
    <property type="project" value="TreeGrafter"/>
</dbReference>
<evidence type="ECO:0000256" key="2">
    <source>
        <dbReference type="ARBA" id="ARBA00022475"/>
    </source>
</evidence>
<evidence type="ECO:0000256" key="4">
    <source>
        <dbReference type="ARBA" id="ARBA00022989"/>
    </source>
</evidence>
<dbReference type="InterPro" id="IPR003838">
    <property type="entry name" value="ABC3_permease_C"/>
</dbReference>
<feature type="transmembrane region" description="Helical" evidence="7">
    <location>
        <begin position="360"/>
        <end position="387"/>
    </location>
</feature>
<evidence type="ECO:0000256" key="5">
    <source>
        <dbReference type="ARBA" id="ARBA00023136"/>
    </source>
</evidence>
<comment type="similarity">
    <text evidence="6">Belongs to the ABC-4 integral membrane protein family.</text>
</comment>
<proteinExistence type="inferred from homology"/>
<dbReference type="STRING" id="743525.TSC_c02620"/>
<accession>E8PKD0</accession>
<evidence type="ECO:0000256" key="3">
    <source>
        <dbReference type="ARBA" id="ARBA00022692"/>
    </source>
</evidence>
<evidence type="ECO:0000256" key="1">
    <source>
        <dbReference type="ARBA" id="ARBA00004651"/>
    </source>
</evidence>
<evidence type="ECO:0000259" key="8">
    <source>
        <dbReference type="Pfam" id="PF02687"/>
    </source>
</evidence>
<evidence type="ECO:0000256" key="7">
    <source>
        <dbReference type="SAM" id="Phobius"/>
    </source>
</evidence>
<keyword evidence="2" id="KW-1003">Cell membrane</keyword>
<dbReference type="PANTHER" id="PTHR30572:SF4">
    <property type="entry name" value="ABC TRANSPORTER PERMEASE YTRF"/>
    <property type="match status" value="1"/>
</dbReference>
<comment type="subcellular location">
    <subcellularLocation>
        <location evidence="1">Cell membrane</location>
        <topology evidence="1">Multi-pass membrane protein</topology>
    </subcellularLocation>
</comment>
<dbReference type="GO" id="GO:0005524">
    <property type="term" value="F:ATP binding"/>
    <property type="evidence" value="ECO:0007669"/>
    <property type="project" value="UniProtKB-KW"/>
</dbReference>
<keyword evidence="3 7" id="KW-0812">Transmembrane</keyword>
<keyword evidence="10" id="KW-0547">Nucleotide-binding</keyword>
<name>E8PKD0_THESS</name>
<feature type="transmembrane region" description="Helical" evidence="7">
    <location>
        <begin position="50"/>
        <end position="70"/>
    </location>
</feature>
<dbReference type="InterPro" id="IPR050250">
    <property type="entry name" value="Macrolide_Exporter_MacB"/>
</dbReference>
<feature type="transmembrane region" description="Helical" evidence="7">
    <location>
        <begin position="311"/>
        <end position="339"/>
    </location>
</feature>
<dbReference type="EMBL" id="CP001962">
    <property type="protein sequence ID" value="ADW20902.1"/>
    <property type="molecule type" value="Genomic_DNA"/>
</dbReference>
<dbReference type="InterPro" id="IPR025857">
    <property type="entry name" value="MacB_PCD"/>
</dbReference>
<keyword evidence="5 7" id="KW-0472">Membrane</keyword>